<dbReference type="AlphaFoldDB" id="A0A085MMH3"/>
<dbReference type="Proteomes" id="UP000030764">
    <property type="component" value="Unassembled WGS sequence"/>
</dbReference>
<evidence type="ECO:0000313" key="1">
    <source>
        <dbReference type="EMBL" id="KFD58419.1"/>
    </source>
</evidence>
<reference evidence="1 2" key="1">
    <citation type="journal article" date="2014" name="Nat. Genet.">
        <title>Genome and transcriptome of the porcine whipworm Trichuris suis.</title>
        <authorList>
            <person name="Jex A.R."/>
            <person name="Nejsum P."/>
            <person name="Schwarz E.M."/>
            <person name="Hu L."/>
            <person name="Young N.D."/>
            <person name="Hall R.S."/>
            <person name="Korhonen P.K."/>
            <person name="Liao S."/>
            <person name="Thamsborg S."/>
            <person name="Xia J."/>
            <person name="Xu P."/>
            <person name="Wang S."/>
            <person name="Scheerlinck J.P."/>
            <person name="Hofmann A."/>
            <person name="Sternberg P.W."/>
            <person name="Wang J."/>
            <person name="Gasser R.B."/>
        </authorList>
    </citation>
    <scope>NUCLEOTIDE SEQUENCE [LARGE SCALE GENOMIC DNA]</scope>
    <source>
        <strain evidence="1">DCEP-RM93M</strain>
    </source>
</reference>
<accession>A0A085MMH3</accession>
<organism evidence="1 2">
    <name type="scientific">Trichuris suis</name>
    <name type="common">pig whipworm</name>
    <dbReference type="NCBI Taxonomy" id="68888"/>
    <lineage>
        <taxon>Eukaryota</taxon>
        <taxon>Metazoa</taxon>
        <taxon>Ecdysozoa</taxon>
        <taxon>Nematoda</taxon>
        <taxon>Enoplea</taxon>
        <taxon>Dorylaimia</taxon>
        <taxon>Trichinellida</taxon>
        <taxon>Trichuridae</taxon>
        <taxon>Trichuris</taxon>
    </lineage>
</organism>
<evidence type="ECO:0000313" key="2">
    <source>
        <dbReference type="Proteomes" id="UP000030764"/>
    </source>
</evidence>
<gene>
    <name evidence="1" type="ORF">M513_00645</name>
</gene>
<keyword evidence="2" id="KW-1185">Reference proteome</keyword>
<proteinExistence type="predicted"/>
<name>A0A085MMH3_9BILA</name>
<dbReference type="EMBL" id="KL363184">
    <property type="protein sequence ID" value="KFD58419.1"/>
    <property type="molecule type" value="Genomic_DNA"/>
</dbReference>
<protein>
    <submittedName>
        <fullName evidence="1">Uncharacterized protein</fullName>
    </submittedName>
</protein>
<sequence length="62" mass="6922">MTSTNFLIVLPQLTKIGLLMIIGRGRHNVGRRRAVEKGAQSAFATEESEANRFLVVCRRNPP</sequence>